<keyword evidence="1" id="KW-0808">Transferase</keyword>
<evidence type="ECO:0000313" key="2">
    <source>
        <dbReference type="Proteomes" id="UP000066480"/>
    </source>
</evidence>
<dbReference type="Proteomes" id="UP000066480">
    <property type="component" value="Chromosome"/>
</dbReference>
<dbReference type="Gene3D" id="3.40.630.30">
    <property type="match status" value="1"/>
</dbReference>
<dbReference type="OrthoDB" id="3627178at2"/>
<name>A0A0K1JHI5_9MICO</name>
<dbReference type="RefSeq" id="WP_052591202.1">
    <property type="nucleotide sequence ID" value="NZ_CP011112.1"/>
</dbReference>
<dbReference type="KEGG" id="lmoi:VV02_09570"/>
<gene>
    <name evidence="1" type="ORF">VV02_09570</name>
</gene>
<sequence>MTPSLRVAGPADRELLERFWLLFRHDMSAFTGALPFPDGSFRRERLDAALTDDDWCAYLLYLGEAPVGMALVRSLGREPRVLNSFFVVHGARRNGTGTWGVREVVRRHPGRWEVAFQEANDGAATFWRAVAASLDPAYVEEQRPIPGRPELPADSWIAFTVDPGGDAD</sequence>
<organism evidence="1 2">
    <name type="scientific">Luteipulveratus mongoliensis</name>
    <dbReference type="NCBI Taxonomy" id="571913"/>
    <lineage>
        <taxon>Bacteria</taxon>
        <taxon>Bacillati</taxon>
        <taxon>Actinomycetota</taxon>
        <taxon>Actinomycetes</taxon>
        <taxon>Micrococcales</taxon>
        <taxon>Dermacoccaceae</taxon>
        <taxon>Luteipulveratus</taxon>
    </lineage>
</organism>
<proteinExistence type="predicted"/>
<accession>A0A0K1JHI5</accession>
<protein>
    <submittedName>
        <fullName evidence="1">Acetyltransferase</fullName>
    </submittedName>
</protein>
<dbReference type="EMBL" id="CP011112">
    <property type="protein sequence ID" value="AKU16048.1"/>
    <property type="molecule type" value="Genomic_DNA"/>
</dbReference>
<reference evidence="1 2" key="1">
    <citation type="submission" date="2015-03" db="EMBL/GenBank/DDBJ databases">
        <title>Luteipulveratus halotolerans sp. nov., a novel actinobacterium (Dermacoccaceae) from Sarawak, Malaysia.</title>
        <authorList>
            <person name="Juboi H."/>
            <person name="Basik A."/>
            <person name="Shamsul S.S."/>
            <person name="Arnold P."/>
            <person name="Schmitt E.K."/>
            <person name="Sanglier J.-J."/>
            <person name="Yeo T."/>
        </authorList>
    </citation>
    <scope>NUCLEOTIDE SEQUENCE [LARGE SCALE GENOMIC DNA]</scope>
    <source>
        <strain evidence="1 2">MN07-A0370</strain>
    </source>
</reference>
<dbReference type="InterPro" id="IPR016181">
    <property type="entry name" value="Acyl_CoA_acyltransferase"/>
</dbReference>
<dbReference type="AlphaFoldDB" id="A0A0K1JHI5"/>
<dbReference type="SUPFAM" id="SSF55729">
    <property type="entry name" value="Acyl-CoA N-acyltransferases (Nat)"/>
    <property type="match status" value="1"/>
</dbReference>
<evidence type="ECO:0000313" key="1">
    <source>
        <dbReference type="EMBL" id="AKU16048.1"/>
    </source>
</evidence>
<keyword evidence="2" id="KW-1185">Reference proteome</keyword>
<dbReference type="GO" id="GO:0016740">
    <property type="term" value="F:transferase activity"/>
    <property type="evidence" value="ECO:0007669"/>
    <property type="project" value="UniProtKB-KW"/>
</dbReference>
<dbReference type="STRING" id="571913.VV02_09570"/>